<dbReference type="EMBL" id="MT142919">
    <property type="protein sequence ID" value="QJA90526.1"/>
    <property type="molecule type" value="Genomic_DNA"/>
</dbReference>
<dbReference type="PROSITE" id="PS00600">
    <property type="entry name" value="AA_TRANSFER_CLASS_3"/>
    <property type="match status" value="1"/>
</dbReference>
<evidence type="ECO:0000313" key="3">
    <source>
        <dbReference type="EMBL" id="QJA90526.1"/>
    </source>
</evidence>
<gene>
    <name evidence="3" type="ORF">MM415B02360_0011</name>
</gene>
<dbReference type="Pfam" id="PF00202">
    <property type="entry name" value="Aminotran_3"/>
    <property type="match status" value="1"/>
</dbReference>
<dbReference type="InterPro" id="IPR005814">
    <property type="entry name" value="Aminotrans_3"/>
</dbReference>
<dbReference type="SUPFAM" id="SSF53383">
    <property type="entry name" value="PLP-dependent transferases"/>
    <property type="match status" value="1"/>
</dbReference>
<protein>
    <submittedName>
        <fullName evidence="3">Putative aminotransferase</fullName>
    </submittedName>
</protein>
<organism evidence="3">
    <name type="scientific">viral metagenome</name>
    <dbReference type="NCBI Taxonomy" id="1070528"/>
    <lineage>
        <taxon>unclassified sequences</taxon>
        <taxon>metagenomes</taxon>
        <taxon>organismal metagenomes</taxon>
    </lineage>
</organism>
<comment type="cofactor">
    <cofactor evidence="1">
        <name>pyridoxal 5'-phosphate</name>
        <dbReference type="ChEBI" id="CHEBI:597326"/>
    </cofactor>
</comment>
<dbReference type="GO" id="GO:0030170">
    <property type="term" value="F:pyridoxal phosphate binding"/>
    <property type="evidence" value="ECO:0007669"/>
    <property type="project" value="InterPro"/>
</dbReference>
<accession>A0A6M3L6Z8</accession>
<dbReference type="PANTHER" id="PTHR43713">
    <property type="entry name" value="GLUTAMATE-1-SEMIALDEHYDE 2,1-AMINOMUTASE"/>
    <property type="match status" value="1"/>
</dbReference>
<proteinExistence type="predicted"/>
<evidence type="ECO:0000256" key="1">
    <source>
        <dbReference type="ARBA" id="ARBA00001933"/>
    </source>
</evidence>
<name>A0A6M3L6Z8_9ZZZZ</name>
<dbReference type="Gene3D" id="3.90.1150.10">
    <property type="entry name" value="Aspartate Aminotransferase, domain 1"/>
    <property type="match status" value="1"/>
</dbReference>
<sequence length="363" mass="39351">MSRDGCRETWDVATVDGRHFCHNINCTWVFDQGGPVLGYRDFHAMGVPMGPMGIANIYEREAALQLGEIVGPYLKPDSLGVRWFANGSDACDAAIRVARAATGSNWFISVGYHGSSVVFAHAPQCAGVPVECTASRHDVDFGDLKGLASAYASIGPAVLAAIMVEVPSTDNAAWEFLGECRRLCDEAGALLILDEVVTGFRIALGGAAELYGIAPDLACYGKALANGRPISALVGPRDEMAALADRVFYSNTYNGDPFHCALALMTMRELKGSAERVYPHLWYIGAELKRELNAIGVPVVGHAPRTALNISDEGRRREFCWRMIEKGIMIDRPNYASMAHADKHVRWTWQAAAEVLEEMGGLA</sequence>
<evidence type="ECO:0000256" key="2">
    <source>
        <dbReference type="ARBA" id="ARBA00022898"/>
    </source>
</evidence>
<dbReference type="InterPro" id="IPR049704">
    <property type="entry name" value="Aminotrans_3_PPA_site"/>
</dbReference>
<dbReference type="GO" id="GO:0008483">
    <property type="term" value="F:transaminase activity"/>
    <property type="evidence" value="ECO:0007669"/>
    <property type="project" value="UniProtKB-KW"/>
</dbReference>
<reference evidence="3" key="1">
    <citation type="submission" date="2020-03" db="EMBL/GenBank/DDBJ databases">
        <title>The deep terrestrial virosphere.</title>
        <authorList>
            <person name="Holmfeldt K."/>
            <person name="Nilsson E."/>
            <person name="Simone D."/>
            <person name="Lopez-Fernandez M."/>
            <person name="Wu X."/>
            <person name="de Brujin I."/>
            <person name="Lundin D."/>
            <person name="Andersson A."/>
            <person name="Bertilsson S."/>
            <person name="Dopson M."/>
        </authorList>
    </citation>
    <scope>NUCLEOTIDE SEQUENCE</scope>
    <source>
        <strain evidence="3">MM415B02360</strain>
    </source>
</reference>
<keyword evidence="3" id="KW-0808">Transferase</keyword>
<dbReference type="InterPro" id="IPR015424">
    <property type="entry name" value="PyrdxlP-dep_Trfase"/>
</dbReference>
<dbReference type="AlphaFoldDB" id="A0A6M3L6Z8"/>
<dbReference type="InterPro" id="IPR015422">
    <property type="entry name" value="PyrdxlP-dep_Trfase_small"/>
</dbReference>
<keyword evidence="2" id="KW-0663">Pyridoxal phosphate</keyword>
<dbReference type="PANTHER" id="PTHR43713:SF3">
    <property type="entry name" value="GLUTAMATE-1-SEMIALDEHYDE 2,1-AMINOMUTASE 1, CHLOROPLASTIC-RELATED"/>
    <property type="match status" value="1"/>
</dbReference>
<dbReference type="Gene3D" id="3.40.640.10">
    <property type="entry name" value="Type I PLP-dependent aspartate aminotransferase-like (Major domain)"/>
    <property type="match status" value="1"/>
</dbReference>
<keyword evidence="3" id="KW-0032">Aminotransferase</keyword>
<dbReference type="InterPro" id="IPR015421">
    <property type="entry name" value="PyrdxlP-dep_Trfase_major"/>
</dbReference>